<proteinExistence type="inferred from homology"/>
<dbReference type="Gene3D" id="3.30.230.10">
    <property type="match status" value="1"/>
</dbReference>
<keyword evidence="10" id="KW-1185">Reference proteome</keyword>
<dbReference type="InterPro" id="IPR020539">
    <property type="entry name" value="RNase_P_CS"/>
</dbReference>
<evidence type="ECO:0000256" key="1">
    <source>
        <dbReference type="ARBA" id="ARBA00002663"/>
    </source>
</evidence>
<dbReference type="EMBL" id="JBIWXY010000002">
    <property type="protein sequence ID" value="MFJ5446551.1"/>
    <property type="molecule type" value="Genomic_DNA"/>
</dbReference>
<evidence type="ECO:0000256" key="7">
    <source>
        <dbReference type="HAMAP-Rule" id="MF_00227"/>
    </source>
</evidence>
<dbReference type="HAMAP" id="MF_00227">
    <property type="entry name" value="RNase_P"/>
    <property type="match status" value="1"/>
</dbReference>
<comment type="catalytic activity">
    <reaction evidence="7">
        <text>Endonucleolytic cleavage of RNA, removing 5'-extranucleotides from tRNA precursor.</text>
        <dbReference type="EC" id="3.1.26.5"/>
    </reaction>
</comment>
<sequence length="125" mass="14957">MVLPSYAFERRARLLKTDEFSSVFNFRKRVSGRYLVFHYQSNELAYARLGLVVGKKIARRAVDRNYIKRVMRELFRLNQHQLPGVDLVIRPHMIFGRSEFTEIEQEFIELVSKLQRKLTIQQEPQ</sequence>
<keyword evidence="6 7" id="KW-0694">RNA-binding</keyword>
<dbReference type="InterPro" id="IPR014721">
    <property type="entry name" value="Ribsml_uS5_D2-typ_fold_subgr"/>
</dbReference>
<dbReference type="PANTHER" id="PTHR33992:SF1">
    <property type="entry name" value="RIBONUCLEASE P PROTEIN COMPONENT"/>
    <property type="match status" value="1"/>
</dbReference>
<accession>A0ABW8GMF7</accession>
<evidence type="ECO:0000313" key="10">
    <source>
        <dbReference type="Proteomes" id="UP001617669"/>
    </source>
</evidence>
<keyword evidence="2 7" id="KW-0819">tRNA processing</keyword>
<comment type="caution">
    <text evidence="9">The sequence shown here is derived from an EMBL/GenBank/DDBJ whole genome shotgun (WGS) entry which is preliminary data.</text>
</comment>
<comment type="subunit">
    <text evidence="7">Consists of a catalytic RNA component (M1 or rnpB) and a protein subunit.</text>
</comment>
<keyword evidence="3 7" id="KW-0540">Nuclease</keyword>
<dbReference type="InterPro" id="IPR000100">
    <property type="entry name" value="RNase_P"/>
</dbReference>
<organism evidence="9 10">
    <name type="scientific">Methylobacillus methanolivorans</name>
    <dbReference type="NCBI Taxonomy" id="1848927"/>
    <lineage>
        <taxon>Bacteria</taxon>
        <taxon>Pseudomonadati</taxon>
        <taxon>Pseudomonadota</taxon>
        <taxon>Betaproteobacteria</taxon>
        <taxon>Nitrosomonadales</taxon>
        <taxon>Methylophilaceae</taxon>
        <taxon>Methylobacillus</taxon>
    </lineage>
</organism>
<comment type="function">
    <text evidence="1 7">RNaseP catalyzes the removal of the 5'-leader sequence from pre-tRNA to produce the mature 5'-terminus. It can also cleave other RNA substrates such as 4.5S RNA. The protein component plays an auxiliary but essential role in vivo by binding to the 5'-leader sequence and broadening the substrate specificity of the ribozyme.</text>
</comment>
<dbReference type="PANTHER" id="PTHR33992">
    <property type="entry name" value="RIBONUCLEASE P PROTEIN COMPONENT"/>
    <property type="match status" value="1"/>
</dbReference>
<evidence type="ECO:0000256" key="4">
    <source>
        <dbReference type="ARBA" id="ARBA00022759"/>
    </source>
</evidence>
<dbReference type="SUPFAM" id="SSF54211">
    <property type="entry name" value="Ribosomal protein S5 domain 2-like"/>
    <property type="match status" value="1"/>
</dbReference>
<evidence type="ECO:0000256" key="8">
    <source>
        <dbReference type="NCBIfam" id="TIGR00188"/>
    </source>
</evidence>
<keyword evidence="5 7" id="KW-0378">Hydrolase</keyword>
<evidence type="ECO:0000313" key="9">
    <source>
        <dbReference type="EMBL" id="MFJ5446551.1"/>
    </source>
</evidence>
<evidence type="ECO:0000256" key="2">
    <source>
        <dbReference type="ARBA" id="ARBA00022694"/>
    </source>
</evidence>
<dbReference type="Pfam" id="PF00825">
    <property type="entry name" value="Ribonuclease_P"/>
    <property type="match status" value="1"/>
</dbReference>
<keyword evidence="4 7" id="KW-0255">Endonuclease</keyword>
<dbReference type="PROSITE" id="PS00648">
    <property type="entry name" value="RIBONUCLEASE_P"/>
    <property type="match status" value="1"/>
</dbReference>
<comment type="similarity">
    <text evidence="7">Belongs to the RnpA family.</text>
</comment>
<dbReference type="GO" id="GO:0004526">
    <property type="term" value="F:ribonuclease P activity"/>
    <property type="evidence" value="ECO:0007669"/>
    <property type="project" value="UniProtKB-EC"/>
</dbReference>
<dbReference type="NCBIfam" id="TIGR00188">
    <property type="entry name" value="rnpA"/>
    <property type="match status" value="1"/>
</dbReference>
<reference evidence="9 10" key="1">
    <citation type="submission" date="2024-11" db="EMBL/GenBank/DDBJ databases">
        <authorList>
            <person name="Kaparullina E.N."/>
            <person name="Delegan Y.A."/>
            <person name="Doronina N.V."/>
        </authorList>
    </citation>
    <scope>NUCLEOTIDE SEQUENCE [LARGE SCALE GENOMIC DNA]</scope>
    <source>
        <strain evidence="9 10">7sh_L</strain>
    </source>
</reference>
<evidence type="ECO:0000256" key="5">
    <source>
        <dbReference type="ARBA" id="ARBA00022801"/>
    </source>
</evidence>
<evidence type="ECO:0000256" key="6">
    <source>
        <dbReference type="ARBA" id="ARBA00022884"/>
    </source>
</evidence>
<protein>
    <recommendedName>
        <fullName evidence="7 8">Ribonuclease P protein component</fullName>
        <shortName evidence="7">RNase P protein</shortName>
        <shortName evidence="7">RNaseP protein</shortName>
        <ecNumber evidence="7 8">3.1.26.5</ecNumber>
    </recommendedName>
    <alternativeName>
        <fullName evidence="7">Protein C5</fullName>
    </alternativeName>
</protein>
<gene>
    <name evidence="7 9" type="primary">rnpA</name>
    <name evidence="9" type="ORF">ACIKP9_09970</name>
</gene>
<dbReference type="InterPro" id="IPR020568">
    <property type="entry name" value="Ribosomal_Su5_D2-typ_SF"/>
</dbReference>
<dbReference type="EC" id="3.1.26.5" evidence="7 8"/>
<dbReference type="Proteomes" id="UP001617669">
    <property type="component" value="Unassembled WGS sequence"/>
</dbReference>
<name>A0ABW8GMF7_9PROT</name>
<dbReference type="RefSeq" id="WP_400882115.1">
    <property type="nucleotide sequence ID" value="NZ_JBIWXY010000002.1"/>
</dbReference>
<evidence type="ECO:0000256" key="3">
    <source>
        <dbReference type="ARBA" id="ARBA00022722"/>
    </source>
</evidence>